<keyword evidence="1" id="KW-0862">Zinc</keyword>
<dbReference type="Proteomes" id="UP001281003">
    <property type="component" value="Unassembled WGS sequence"/>
</dbReference>
<dbReference type="Gene3D" id="3.30.160.60">
    <property type="entry name" value="Classic Zinc Finger"/>
    <property type="match status" value="1"/>
</dbReference>
<feature type="compositionally biased region" description="Polar residues" evidence="2">
    <location>
        <begin position="540"/>
        <end position="550"/>
    </location>
</feature>
<feature type="region of interest" description="Disordered" evidence="2">
    <location>
        <begin position="446"/>
        <end position="484"/>
    </location>
</feature>
<keyword evidence="5" id="KW-1185">Reference proteome</keyword>
<reference evidence="4" key="1">
    <citation type="journal article" date="2023" name="Mol. Phylogenet. Evol.">
        <title>Genome-scale phylogeny and comparative genomics of the fungal order Sordariales.</title>
        <authorList>
            <person name="Hensen N."/>
            <person name="Bonometti L."/>
            <person name="Westerberg I."/>
            <person name="Brannstrom I.O."/>
            <person name="Guillou S."/>
            <person name="Cros-Aarteil S."/>
            <person name="Calhoun S."/>
            <person name="Haridas S."/>
            <person name="Kuo A."/>
            <person name="Mondo S."/>
            <person name="Pangilinan J."/>
            <person name="Riley R."/>
            <person name="LaButti K."/>
            <person name="Andreopoulos B."/>
            <person name="Lipzen A."/>
            <person name="Chen C."/>
            <person name="Yan M."/>
            <person name="Daum C."/>
            <person name="Ng V."/>
            <person name="Clum A."/>
            <person name="Steindorff A."/>
            <person name="Ohm R.A."/>
            <person name="Martin F."/>
            <person name="Silar P."/>
            <person name="Natvig D.O."/>
            <person name="Lalanne C."/>
            <person name="Gautier V."/>
            <person name="Ament-Velasquez S.L."/>
            <person name="Kruys A."/>
            <person name="Hutchinson M.I."/>
            <person name="Powell A.J."/>
            <person name="Barry K."/>
            <person name="Miller A.N."/>
            <person name="Grigoriev I.V."/>
            <person name="Debuchy R."/>
            <person name="Gladieux P."/>
            <person name="Hiltunen Thoren M."/>
            <person name="Johannesson H."/>
        </authorList>
    </citation>
    <scope>NUCLEOTIDE SEQUENCE</scope>
    <source>
        <strain evidence="4">FGSC 1904</strain>
    </source>
</reference>
<gene>
    <name evidence="4" type="ORF">B0T20DRAFT_451760</name>
</gene>
<feature type="domain" description="C2H2-type" evidence="3">
    <location>
        <begin position="18"/>
        <end position="45"/>
    </location>
</feature>
<feature type="region of interest" description="Disordered" evidence="2">
    <location>
        <begin position="768"/>
        <end position="788"/>
    </location>
</feature>
<dbReference type="EMBL" id="JAUTDP010000003">
    <property type="protein sequence ID" value="KAK3401156.1"/>
    <property type="molecule type" value="Genomic_DNA"/>
</dbReference>
<feature type="region of interest" description="Disordered" evidence="2">
    <location>
        <begin position="173"/>
        <end position="194"/>
    </location>
</feature>
<proteinExistence type="predicted"/>
<feature type="region of interest" description="Disordered" evidence="2">
    <location>
        <begin position="243"/>
        <end position="305"/>
    </location>
</feature>
<dbReference type="SUPFAM" id="SSF57667">
    <property type="entry name" value="beta-beta-alpha zinc fingers"/>
    <property type="match status" value="1"/>
</dbReference>
<feature type="compositionally biased region" description="Polar residues" evidence="2">
    <location>
        <begin position="446"/>
        <end position="470"/>
    </location>
</feature>
<organism evidence="4 5">
    <name type="scientific">Sordaria brevicollis</name>
    <dbReference type="NCBI Taxonomy" id="83679"/>
    <lineage>
        <taxon>Eukaryota</taxon>
        <taxon>Fungi</taxon>
        <taxon>Dikarya</taxon>
        <taxon>Ascomycota</taxon>
        <taxon>Pezizomycotina</taxon>
        <taxon>Sordariomycetes</taxon>
        <taxon>Sordariomycetidae</taxon>
        <taxon>Sordariales</taxon>
        <taxon>Sordariaceae</taxon>
        <taxon>Sordaria</taxon>
    </lineage>
</organism>
<keyword evidence="1" id="KW-0863">Zinc-finger</keyword>
<dbReference type="InterPro" id="IPR036236">
    <property type="entry name" value="Znf_C2H2_sf"/>
</dbReference>
<feature type="compositionally biased region" description="Polar residues" evidence="2">
    <location>
        <begin position="772"/>
        <end position="782"/>
    </location>
</feature>
<reference evidence="4" key="2">
    <citation type="submission" date="2023-07" db="EMBL/GenBank/DDBJ databases">
        <authorList>
            <consortium name="Lawrence Berkeley National Laboratory"/>
            <person name="Haridas S."/>
            <person name="Hensen N."/>
            <person name="Bonometti L."/>
            <person name="Westerberg I."/>
            <person name="Brannstrom I.O."/>
            <person name="Guillou S."/>
            <person name="Cros-Aarteil S."/>
            <person name="Calhoun S."/>
            <person name="Kuo A."/>
            <person name="Mondo S."/>
            <person name="Pangilinan J."/>
            <person name="Riley R."/>
            <person name="LaButti K."/>
            <person name="Andreopoulos B."/>
            <person name="Lipzen A."/>
            <person name="Chen C."/>
            <person name="Yanf M."/>
            <person name="Daum C."/>
            <person name="Ng V."/>
            <person name="Clum A."/>
            <person name="Steindorff A."/>
            <person name="Ohm R."/>
            <person name="Martin F."/>
            <person name="Silar P."/>
            <person name="Natvig D."/>
            <person name="Lalanne C."/>
            <person name="Gautier V."/>
            <person name="Ament-velasquez S.L."/>
            <person name="Kruys A."/>
            <person name="Hutchinson M.I."/>
            <person name="Powell A.J."/>
            <person name="Barry K."/>
            <person name="Miller A.N."/>
            <person name="Grigoriev I.V."/>
            <person name="Debuchy R."/>
            <person name="Gladieux P."/>
            <person name="Thoren M.H."/>
            <person name="Johannesson H."/>
        </authorList>
    </citation>
    <scope>NUCLEOTIDE SEQUENCE</scope>
    <source>
        <strain evidence="4">FGSC 1904</strain>
    </source>
</reference>
<dbReference type="SMART" id="SM00355">
    <property type="entry name" value="ZnF_C2H2"/>
    <property type="match status" value="3"/>
</dbReference>
<evidence type="ECO:0000256" key="2">
    <source>
        <dbReference type="SAM" id="MobiDB-lite"/>
    </source>
</evidence>
<keyword evidence="1" id="KW-0479">Metal-binding</keyword>
<dbReference type="AlphaFoldDB" id="A0AAE0PJQ2"/>
<evidence type="ECO:0000313" key="4">
    <source>
        <dbReference type="EMBL" id="KAK3401156.1"/>
    </source>
</evidence>
<accession>A0AAE0PJQ2</accession>
<feature type="compositionally biased region" description="Polar residues" evidence="2">
    <location>
        <begin position="671"/>
        <end position="682"/>
    </location>
</feature>
<comment type="caution">
    <text evidence="4">The sequence shown here is derived from an EMBL/GenBank/DDBJ whole genome shotgun (WGS) entry which is preliminary data.</text>
</comment>
<feature type="region of interest" description="Disordered" evidence="2">
    <location>
        <begin position="522"/>
        <end position="595"/>
    </location>
</feature>
<evidence type="ECO:0000259" key="3">
    <source>
        <dbReference type="PROSITE" id="PS50157"/>
    </source>
</evidence>
<dbReference type="InterPro" id="IPR013087">
    <property type="entry name" value="Znf_C2H2_type"/>
</dbReference>
<name>A0AAE0PJQ2_SORBR</name>
<feature type="compositionally biased region" description="Low complexity" evidence="2">
    <location>
        <begin position="649"/>
        <end position="668"/>
    </location>
</feature>
<evidence type="ECO:0000313" key="5">
    <source>
        <dbReference type="Proteomes" id="UP001281003"/>
    </source>
</evidence>
<dbReference type="PROSITE" id="PS00028">
    <property type="entry name" value="ZINC_FINGER_C2H2_1"/>
    <property type="match status" value="1"/>
</dbReference>
<feature type="compositionally biased region" description="Polar residues" evidence="2">
    <location>
        <begin position="243"/>
        <end position="270"/>
    </location>
</feature>
<protein>
    <recommendedName>
        <fullName evidence="3">C2H2-type domain-containing protein</fullName>
    </recommendedName>
</protein>
<feature type="compositionally biased region" description="Polar residues" evidence="2">
    <location>
        <begin position="729"/>
        <end position="748"/>
    </location>
</feature>
<dbReference type="PROSITE" id="PS50157">
    <property type="entry name" value="ZINC_FINGER_C2H2_2"/>
    <property type="match status" value="1"/>
</dbReference>
<evidence type="ECO:0000256" key="1">
    <source>
        <dbReference type="PROSITE-ProRule" id="PRU00042"/>
    </source>
</evidence>
<sequence>MASSSTKPEARSLPAGPYNCPDCTKVFARPCDLNKHSKSHTRPYKCQHSDCKYADLGWPTLKELERHNNDKHSLNPTIYACEYEGCEYESKRESNCKQHMEKAHGWLYARSKSNGKHPADGSPITPVYRLKPGPHVVSASSTPVLKHSPDFLPVPNHHQDFTLFHDDTDQSVIFDEDDEDPSGRQDAPQLLPWTSPATRLRRNGTMIEQFDQTYHGNSPLRISDVPVDPSLSNPVPRVFTSVAAPSSSTTCGNNATNSPDTLTQARSSRQPSRRTADRRRTRNNNAGSTRKRFEPYPTTSLRDKEGFTDSTMPCIFHHSHPHLYNKETRDKSDPCHTTHRDISTLARHLLRPAHRLRVDVQMVSSFEIQDKNYPHPRVGLCRRCWQPFHDPLEFQSHLDLGCEKVSKGKREKWRIMRDLFTPLLQQHDEQGNLPEDFHMEGQATPITRTRGSTSMTNEAGHNSRKGSASHTVAHGTLAPSRSTLENEIQKLKEENRQLRESLMAQESRRESLASTVYSNAVHNESDLPPDLGLVSAPRVPNSQDSSSDQESLVGYMDSQPTDVDRDGLMSETPDTFMRQRRGPSLTSQSTVHHVPTSPSPLLIDSFHDAPSFSQPSTRMSLFPSRKNPTSLADSAYGTCTDPRRGSLGEPGQAGAPAAAMAGMSGSHGDWFNSSNQQRQDGGSVTLFGDYQFGSNNNSTTPNKPSFTPRVSAQQAQTTQQQPQQQPQQEFTGWSNANPFATTSTSQPSHGLFEDASFDFFMAAQTDCGEETGTYNPTSSSQDFVFPSM</sequence>
<feature type="compositionally biased region" description="Low complexity" evidence="2">
    <location>
        <begin position="694"/>
        <end position="728"/>
    </location>
</feature>
<feature type="region of interest" description="Disordered" evidence="2">
    <location>
        <begin position="614"/>
        <end position="750"/>
    </location>
</feature>
<dbReference type="GO" id="GO:0008270">
    <property type="term" value="F:zinc ion binding"/>
    <property type="evidence" value="ECO:0007669"/>
    <property type="project" value="UniProtKB-KW"/>
</dbReference>